<evidence type="ECO:0000256" key="1">
    <source>
        <dbReference type="ARBA" id="ARBA00004123"/>
    </source>
</evidence>
<dbReference type="SMART" id="SM01076">
    <property type="entry name" value="CG-1"/>
    <property type="match status" value="1"/>
</dbReference>
<feature type="region of interest" description="Disordered" evidence="19">
    <location>
        <begin position="1148"/>
        <end position="1181"/>
    </location>
</feature>
<keyword evidence="12" id="KW-0638">Presynaptic neurotoxin</keyword>
<evidence type="ECO:0000259" key="20">
    <source>
        <dbReference type="PROSITE" id="PS51437"/>
    </source>
</evidence>
<dbReference type="FunFam" id="2.60.40.10:FF:000089">
    <property type="entry name" value="calmodulin-binding transcription activator 2 isoform X1"/>
    <property type="match status" value="1"/>
</dbReference>
<keyword evidence="22" id="KW-1185">Reference proteome</keyword>
<dbReference type="Gene3D" id="1.25.40.20">
    <property type="entry name" value="Ankyrin repeat-containing domain"/>
    <property type="match status" value="1"/>
</dbReference>
<feature type="compositionally biased region" description="Polar residues" evidence="19">
    <location>
        <begin position="990"/>
        <end position="1001"/>
    </location>
</feature>
<keyword evidence="8" id="KW-0800">Toxin</keyword>
<dbReference type="Gene3D" id="2.60.40.10">
    <property type="entry name" value="Immunoglobulins"/>
    <property type="match status" value="1"/>
</dbReference>
<dbReference type="SUPFAM" id="SSF52540">
    <property type="entry name" value="P-loop containing nucleoside triphosphate hydrolases"/>
    <property type="match status" value="1"/>
</dbReference>
<keyword evidence="9" id="KW-0528">Neurotoxin</keyword>
<keyword evidence="17" id="KW-1053">Target membrane</keyword>
<sequence length="1475" mass="162813">MSNTKQAKLPTKNVIQGTLFATPAQLRQWTILKPSSATSAPPQPPPNPKEAEESRPVLPESLESIPKADYFPNQRHRWNTNEEIASLLISFERHEDWLSKEVKIRPKSGSMLLYSRKRVRYRRDGYCWKKRKDGKTTREDHMKLKVQGTECIYGCYVHSAILPTFHRRCYWLLQNPDIVLVHYLNVPYSDDNKLLVTPSLSYCADKKEWTKEELVSQLKPMFYSENEPDLNNELEISVSLKTAETVEAIVQQLMEKQRAKSNARTHECACDNAPKGSTPGTDKKCSHTFHRIISPKTHSRGVLAAVSTASVNSTTLSTTTATPASSTATTVLTTHTTSVKSEETPIKRATVAATVAVSGVTPRPGSVILAPCRPILQDGKHEVAITTGNHGSSGGSTAATSLILNLSQLQGGGGLLILNSAAAASSVGLTSASVTPVTFLCGQDTNAATTVRSITTHTLHNAMDTSDGTNTLKPVKKQAQNVKAEVEEGLECALKRDVHFSNVPTSKDPDLCSVMDELSSETKDLPLNLFEDSLAMSQDDIQRTLLANMPPPKYVVQDSNPHISVKIESPHPADNVIVDLNPMDFIDNDMSTPDEEVFNMDTFDILSDLPNLDDLNPDLAPSSGLSSSSSSTPVSNSSFAAKTNHSAMDYREGTANITDYSPDWCYTEGGVKVLVTGPWYSSSSPYTILFDGVSVPTTLVQSGVLRCYSPAHETGLVTLQVACEGFVISNSVFFEYRQRQSTTNVKSEDWFSVEDSTLKLSLLERLEIMETKLTFSLDSSAAGLTTNSVVQNVSDEQKSFEDRLVTLCQKFMTGSWTRHDDVSPMLTTTCSDLTLLHLAAALGFSRLVCTLLHWRNENSSLMLETEVDAMSQDKRGCTPLMWACALGFTDVALLLYQWNRAAIKVSNNRGVTPLSVAAERGHDMLVEQLEKLERSQTQQLSGNKSTESELSSSLKIEDSNLGISLKSSSLDQMLMNPTSSSTVKMSTSSPKDSQSVAAQGTSSSTVSFSNSDVLDNPNLESQSYSLHLNESSFLSFLNVLQGNSRDVNVNQSKTKKELSSSSSSSTLIENNEKNKACTSNMMSDITASDDELEGQFSTAATEGSTMSSRRDSCSSCDLNLPLNSDADNRVLTLAEHIIAAMPDRIKASANTDPEDVHFRSSEDFSESENRGLSSGQNPPDLEMCSVDDSPPPLLNEEFNFDHSYRYCETNTPVSSLSPASSSCLQSPGSFTLDSPSPPPTTADFCEFFQASGKIMEKDFSKLTLSDREQRELYEAAKIIQKAYRSYKGRKRQEEQEKEKAAATLIQTYYRRYKQYMYYKQMTKAAQLIQSQFRNYCEHKRFKKWKESDADCISPALGSSPSSVAGPSAASLQSLYWTLAESERRLSSSREGTPTSSTLKRTYSQRRQHQAARKIQQFLRQSKNKLQRERALAAEKEKQLGEAQSHQPLRLKYQEQPSDKRLLSDGKNPKCDKDNT</sequence>
<evidence type="ECO:0000256" key="17">
    <source>
        <dbReference type="ARBA" id="ARBA00023298"/>
    </source>
</evidence>
<dbReference type="InterPro" id="IPR002909">
    <property type="entry name" value="IPT_dom"/>
</dbReference>
<evidence type="ECO:0000256" key="19">
    <source>
        <dbReference type="SAM" id="MobiDB-lite"/>
    </source>
</evidence>
<keyword evidence="6" id="KW-0964">Secreted</keyword>
<organism evidence="21 22">
    <name type="scientific">Larinioides sclopetarius</name>
    <dbReference type="NCBI Taxonomy" id="280406"/>
    <lineage>
        <taxon>Eukaryota</taxon>
        <taxon>Metazoa</taxon>
        <taxon>Ecdysozoa</taxon>
        <taxon>Arthropoda</taxon>
        <taxon>Chelicerata</taxon>
        <taxon>Arachnida</taxon>
        <taxon>Araneae</taxon>
        <taxon>Araneomorphae</taxon>
        <taxon>Entelegynae</taxon>
        <taxon>Araneoidea</taxon>
        <taxon>Araneidae</taxon>
        <taxon>Larinioides</taxon>
    </lineage>
</organism>
<dbReference type="InterPro" id="IPR013783">
    <property type="entry name" value="Ig-like_fold"/>
</dbReference>
<evidence type="ECO:0000256" key="2">
    <source>
        <dbReference type="ARBA" id="ARBA00004175"/>
    </source>
</evidence>
<reference evidence="21 22" key="1">
    <citation type="submission" date="2024-04" db="EMBL/GenBank/DDBJ databases">
        <authorList>
            <person name="Rising A."/>
            <person name="Reimegard J."/>
            <person name="Sonavane S."/>
            <person name="Akerstrom W."/>
            <person name="Nylinder S."/>
            <person name="Hedman E."/>
            <person name="Kallberg Y."/>
        </authorList>
    </citation>
    <scope>NUCLEOTIDE SEQUENCE [LARGE SCALE GENOMIC DNA]</scope>
</reference>
<evidence type="ECO:0000256" key="10">
    <source>
        <dbReference type="ARBA" id="ARBA00022737"/>
    </source>
</evidence>
<dbReference type="GO" id="GO:0006887">
    <property type="term" value="P:exocytosis"/>
    <property type="evidence" value="ECO:0007669"/>
    <property type="project" value="UniProtKB-KW"/>
</dbReference>
<feature type="domain" description="CG-1" evidence="20">
    <location>
        <begin position="67"/>
        <end position="192"/>
    </location>
</feature>
<evidence type="ECO:0000256" key="8">
    <source>
        <dbReference type="ARBA" id="ARBA00022656"/>
    </source>
</evidence>
<dbReference type="GO" id="GO:0003690">
    <property type="term" value="F:double-stranded DNA binding"/>
    <property type="evidence" value="ECO:0007669"/>
    <property type="project" value="TreeGrafter"/>
</dbReference>
<dbReference type="EMBL" id="CAXIEN010000042">
    <property type="protein sequence ID" value="CAL1269617.1"/>
    <property type="molecule type" value="Genomic_DNA"/>
</dbReference>
<feature type="compositionally biased region" description="Low complexity" evidence="19">
    <location>
        <begin position="944"/>
        <end position="953"/>
    </location>
</feature>
<dbReference type="PROSITE" id="PS51437">
    <property type="entry name" value="CG_1"/>
    <property type="match status" value="1"/>
</dbReference>
<dbReference type="PROSITE" id="PS50096">
    <property type="entry name" value="IQ"/>
    <property type="match status" value="3"/>
</dbReference>
<keyword evidence="7" id="KW-1052">Target cell membrane</keyword>
<feature type="compositionally biased region" description="Low complexity" evidence="19">
    <location>
        <begin position="1002"/>
        <end position="1011"/>
    </location>
</feature>
<evidence type="ECO:0000256" key="3">
    <source>
        <dbReference type="ARBA" id="ARBA00004613"/>
    </source>
</evidence>
<dbReference type="InterPro" id="IPR027417">
    <property type="entry name" value="P-loop_NTPase"/>
</dbReference>
<keyword evidence="14" id="KW-0010">Activator</keyword>
<dbReference type="InterPro" id="IPR014756">
    <property type="entry name" value="Ig_E-set"/>
</dbReference>
<dbReference type="GO" id="GO:0005634">
    <property type="term" value="C:nucleus"/>
    <property type="evidence" value="ECO:0007669"/>
    <property type="project" value="UniProtKB-SubCell"/>
</dbReference>
<dbReference type="Pfam" id="PF01833">
    <property type="entry name" value="TIG"/>
    <property type="match status" value="1"/>
</dbReference>
<evidence type="ECO:0000256" key="14">
    <source>
        <dbReference type="ARBA" id="ARBA00023159"/>
    </source>
</evidence>
<accession>A0AAV1ZDT6</accession>
<feature type="compositionally biased region" description="Basic and acidic residues" evidence="19">
    <location>
        <begin position="1425"/>
        <end position="1439"/>
    </location>
</feature>
<feature type="region of interest" description="Disordered" evidence="19">
    <location>
        <begin position="617"/>
        <end position="638"/>
    </location>
</feature>
<dbReference type="Proteomes" id="UP001497382">
    <property type="component" value="Unassembled WGS sequence"/>
</dbReference>
<dbReference type="InterPro" id="IPR002110">
    <property type="entry name" value="Ankyrin_rpt"/>
</dbReference>
<evidence type="ECO:0000256" key="15">
    <source>
        <dbReference type="ARBA" id="ARBA00023163"/>
    </source>
</evidence>
<protein>
    <recommendedName>
        <fullName evidence="20">CG-1 domain-containing protein</fullName>
    </recommendedName>
</protein>
<dbReference type="GO" id="GO:0003712">
    <property type="term" value="F:transcription coregulator activity"/>
    <property type="evidence" value="ECO:0007669"/>
    <property type="project" value="TreeGrafter"/>
</dbReference>
<evidence type="ECO:0000256" key="13">
    <source>
        <dbReference type="ARBA" id="ARBA00023043"/>
    </source>
</evidence>
<feature type="compositionally biased region" description="Low complexity" evidence="19">
    <location>
        <begin position="978"/>
        <end position="989"/>
    </location>
</feature>
<keyword evidence="16" id="KW-0539">Nucleus</keyword>
<comment type="subunit">
    <text evidence="18">May interact with calmodulin.</text>
</comment>
<keyword evidence="10" id="KW-0677">Repeat</keyword>
<evidence type="ECO:0000256" key="18">
    <source>
        <dbReference type="ARBA" id="ARBA00029480"/>
    </source>
</evidence>
<comment type="subcellular location">
    <subcellularLocation>
        <location evidence="1">Nucleus</location>
    </subcellularLocation>
    <subcellularLocation>
        <location evidence="3">Secreted</location>
    </subcellularLocation>
    <subcellularLocation>
        <location evidence="2">Target cell membrane</location>
    </subcellularLocation>
</comment>
<feature type="compositionally biased region" description="Polar residues" evidence="19">
    <location>
        <begin position="1391"/>
        <end position="1401"/>
    </location>
</feature>
<dbReference type="GO" id="GO:0006357">
    <property type="term" value="P:regulation of transcription by RNA polymerase II"/>
    <property type="evidence" value="ECO:0007669"/>
    <property type="project" value="TreeGrafter"/>
</dbReference>
<evidence type="ECO:0000256" key="11">
    <source>
        <dbReference type="ARBA" id="ARBA00023015"/>
    </source>
</evidence>
<dbReference type="GO" id="GO:0044231">
    <property type="term" value="C:host cell presynaptic membrane"/>
    <property type="evidence" value="ECO:0007669"/>
    <property type="project" value="UniProtKB-KW"/>
</dbReference>
<feature type="region of interest" description="Disordered" evidence="19">
    <location>
        <begin position="1048"/>
        <end position="1073"/>
    </location>
</feature>
<dbReference type="GO" id="GO:0044218">
    <property type="term" value="C:other organism cell membrane"/>
    <property type="evidence" value="ECO:0007669"/>
    <property type="project" value="UniProtKB-KW"/>
</dbReference>
<feature type="region of interest" description="Disordered" evidence="19">
    <location>
        <begin position="34"/>
        <end position="58"/>
    </location>
</feature>
<dbReference type="SUPFAM" id="SSF81296">
    <property type="entry name" value="E set domains"/>
    <property type="match status" value="1"/>
</dbReference>
<gene>
    <name evidence="21" type="ORF">LARSCL_LOCUS4844</name>
</gene>
<comment type="similarity">
    <text evidence="4">Belongs to the CAMTA family.</text>
</comment>
<feature type="region of interest" description="Disordered" evidence="19">
    <location>
        <begin position="933"/>
        <end position="953"/>
    </location>
</feature>
<feature type="compositionally biased region" description="Basic and acidic residues" evidence="19">
    <location>
        <begin position="1456"/>
        <end position="1475"/>
    </location>
</feature>
<evidence type="ECO:0000256" key="5">
    <source>
        <dbReference type="ARBA" id="ARBA00022483"/>
    </source>
</evidence>
<evidence type="ECO:0000256" key="9">
    <source>
        <dbReference type="ARBA" id="ARBA00022699"/>
    </source>
</evidence>
<evidence type="ECO:0000256" key="16">
    <source>
        <dbReference type="ARBA" id="ARBA00023242"/>
    </source>
</evidence>
<keyword evidence="11" id="KW-0805">Transcription regulation</keyword>
<evidence type="ECO:0000256" key="4">
    <source>
        <dbReference type="ARBA" id="ARBA00008267"/>
    </source>
</evidence>
<evidence type="ECO:0000313" key="21">
    <source>
        <dbReference type="EMBL" id="CAL1269617.1"/>
    </source>
</evidence>
<dbReference type="PANTHER" id="PTHR23335:SF1">
    <property type="entry name" value="CALMODULIN-BINDING TRANSCRIPTION ACTIVATOR, ISOFORM F"/>
    <property type="match status" value="1"/>
</dbReference>
<evidence type="ECO:0000313" key="22">
    <source>
        <dbReference type="Proteomes" id="UP001497382"/>
    </source>
</evidence>
<dbReference type="Pfam" id="PF12796">
    <property type="entry name" value="Ank_2"/>
    <property type="match status" value="1"/>
</dbReference>
<feature type="region of interest" description="Disordered" evidence="19">
    <location>
        <begin position="1385"/>
        <end position="1475"/>
    </location>
</feature>
<evidence type="ECO:0000256" key="7">
    <source>
        <dbReference type="ARBA" id="ARBA00022537"/>
    </source>
</evidence>
<evidence type="ECO:0000256" key="12">
    <source>
        <dbReference type="ARBA" id="ARBA00023028"/>
    </source>
</evidence>
<comment type="caution">
    <text evidence="21">The sequence shown here is derived from an EMBL/GenBank/DDBJ whole genome shotgun (WGS) entry which is preliminary data.</text>
</comment>
<keyword evidence="7" id="KW-0472">Membrane</keyword>
<dbReference type="CDD" id="cd23767">
    <property type="entry name" value="IQCD"/>
    <property type="match status" value="2"/>
</dbReference>
<dbReference type="PANTHER" id="PTHR23335">
    <property type="entry name" value="CALMODULIN-BINDING TRANSCRIPTION ACTIVATOR CAMTA"/>
    <property type="match status" value="1"/>
</dbReference>
<dbReference type="InterPro" id="IPR036770">
    <property type="entry name" value="Ankyrin_rpt-contain_sf"/>
</dbReference>
<dbReference type="SMART" id="SM00015">
    <property type="entry name" value="IQ"/>
    <property type="match status" value="3"/>
</dbReference>
<dbReference type="GO" id="GO:0090729">
    <property type="term" value="F:toxin activity"/>
    <property type="evidence" value="ECO:0007669"/>
    <property type="project" value="UniProtKB-KW"/>
</dbReference>
<name>A0AAV1ZDT6_9ARAC</name>
<dbReference type="SUPFAM" id="SSF48403">
    <property type="entry name" value="Ankyrin repeat"/>
    <property type="match status" value="1"/>
</dbReference>
<keyword evidence="13" id="KW-0040">ANK repeat</keyword>
<keyword evidence="5" id="KW-0268">Exocytosis</keyword>
<dbReference type="Gene3D" id="1.20.5.190">
    <property type="match status" value="1"/>
</dbReference>
<feature type="region of interest" description="Disordered" evidence="19">
    <location>
        <begin position="974"/>
        <end position="1012"/>
    </location>
</feature>
<proteinExistence type="inferred from homology"/>
<dbReference type="GO" id="GO:0005576">
    <property type="term" value="C:extracellular region"/>
    <property type="evidence" value="ECO:0007669"/>
    <property type="project" value="UniProtKB-SubCell"/>
</dbReference>
<feature type="compositionally biased region" description="Basic residues" evidence="19">
    <location>
        <begin position="1402"/>
        <end position="1411"/>
    </location>
</feature>
<evidence type="ECO:0000256" key="6">
    <source>
        <dbReference type="ARBA" id="ARBA00022525"/>
    </source>
</evidence>
<dbReference type="InterPro" id="IPR000048">
    <property type="entry name" value="IQ_motif_EF-hand-BS"/>
</dbReference>
<dbReference type="Pfam" id="PF03859">
    <property type="entry name" value="CG-1"/>
    <property type="match status" value="1"/>
</dbReference>
<dbReference type="InterPro" id="IPR005559">
    <property type="entry name" value="CG-1_dom"/>
</dbReference>
<keyword evidence="15" id="KW-0804">Transcription</keyword>